<evidence type="ECO:0000313" key="1">
    <source>
        <dbReference type="EMBL" id="QHT08262.1"/>
    </source>
</evidence>
<name>A0A6C0CVS0_9ZZZZ</name>
<sequence>MQSELIEWKWSNGEKMEKSPRVMKQYVSQEPIQQASQYVENNPENLAYQQSLLSENDTWSLDGPQFINDMKPLNKREDNYNRMSEREMFGQINQNPFLVSNKYIDDLMVQDKFLKPISTSIEKEKNNINE</sequence>
<dbReference type="AlphaFoldDB" id="A0A6C0CVS0"/>
<dbReference type="EMBL" id="MN739493">
    <property type="protein sequence ID" value="QHT08262.1"/>
    <property type="molecule type" value="Genomic_DNA"/>
</dbReference>
<proteinExistence type="predicted"/>
<organism evidence="1">
    <name type="scientific">viral metagenome</name>
    <dbReference type="NCBI Taxonomy" id="1070528"/>
    <lineage>
        <taxon>unclassified sequences</taxon>
        <taxon>metagenomes</taxon>
        <taxon>organismal metagenomes</taxon>
    </lineage>
</organism>
<reference evidence="1" key="1">
    <citation type="journal article" date="2020" name="Nature">
        <title>Giant virus diversity and host interactions through global metagenomics.</title>
        <authorList>
            <person name="Schulz F."/>
            <person name="Roux S."/>
            <person name="Paez-Espino D."/>
            <person name="Jungbluth S."/>
            <person name="Walsh D.A."/>
            <person name="Denef V.J."/>
            <person name="McMahon K.D."/>
            <person name="Konstantinidis K.T."/>
            <person name="Eloe-Fadrosh E.A."/>
            <person name="Kyrpides N.C."/>
            <person name="Woyke T."/>
        </authorList>
    </citation>
    <scope>NUCLEOTIDE SEQUENCE</scope>
    <source>
        <strain evidence="1">GVMAG-M-3300022752-66</strain>
    </source>
</reference>
<accession>A0A6C0CVS0</accession>
<protein>
    <submittedName>
        <fullName evidence="1">Uncharacterized protein</fullName>
    </submittedName>
</protein>